<dbReference type="InterPro" id="IPR000847">
    <property type="entry name" value="LysR_HTH_N"/>
</dbReference>
<dbReference type="Proteomes" id="UP000628017">
    <property type="component" value="Unassembled WGS sequence"/>
</dbReference>
<evidence type="ECO:0000256" key="1">
    <source>
        <dbReference type="ARBA" id="ARBA00009437"/>
    </source>
</evidence>
<dbReference type="PRINTS" id="PR00039">
    <property type="entry name" value="HTHLYSR"/>
</dbReference>
<feature type="domain" description="HTH lysR-type" evidence="5">
    <location>
        <begin position="1"/>
        <end position="58"/>
    </location>
</feature>
<keyword evidence="7" id="KW-1185">Reference proteome</keyword>
<dbReference type="GO" id="GO:0000976">
    <property type="term" value="F:transcription cis-regulatory region binding"/>
    <property type="evidence" value="ECO:0007669"/>
    <property type="project" value="TreeGrafter"/>
</dbReference>
<reference evidence="6" key="1">
    <citation type="journal article" date="2014" name="Int. J. Syst. Evol. Microbiol.">
        <title>Complete genome sequence of Corynebacterium casei LMG S-19264T (=DSM 44701T), isolated from a smear-ripened cheese.</title>
        <authorList>
            <consortium name="US DOE Joint Genome Institute (JGI-PGF)"/>
            <person name="Walter F."/>
            <person name="Albersmeier A."/>
            <person name="Kalinowski J."/>
            <person name="Ruckert C."/>
        </authorList>
    </citation>
    <scope>NUCLEOTIDE SEQUENCE</scope>
    <source>
        <strain evidence="6">CGMCC 1.15880</strain>
    </source>
</reference>
<organism evidence="6 7">
    <name type="scientific">Neptunicoccus cionae</name>
    <dbReference type="NCBI Taxonomy" id="2035344"/>
    <lineage>
        <taxon>Bacteria</taxon>
        <taxon>Pseudomonadati</taxon>
        <taxon>Pseudomonadota</taxon>
        <taxon>Alphaproteobacteria</taxon>
        <taxon>Rhodobacterales</taxon>
        <taxon>Paracoccaceae</taxon>
        <taxon>Neptunicoccus</taxon>
    </lineage>
</organism>
<dbReference type="Pfam" id="PF03466">
    <property type="entry name" value="LysR_substrate"/>
    <property type="match status" value="1"/>
</dbReference>
<dbReference type="GO" id="GO:0003700">
    <property type="term" value="F:DNA-binding transcription factor activity"/>
    <property type="evidence" value="ECO:0007669"/>
    <property type="project" value="InterPro"/>
</dbReference>
<evidence type="ECO:0000256" key="2">
    <source>
        <dbReference type="ARBA" id="ARBA00023015"/>
    </source>
</evidence>
<dbReference type="PROSITE" id="PS50931">
    <property type="entry name" value="HTH_LYSR"/>
    <property type="match status" value="1"/>
</dbReference>
<dbReference type="SUPFAM" id="SSF53850">
    <property type="entry name" value="Periplasmic binding protein-like II"/>
    <property type="match status" value="1"/>
</dbReference>
<comment type="similarity">
    <text evidence="1">Belongs to the LysR transcriptional regulatory family.</text>
</comment>
<sequence length="297" mass="32755">MTISLFKTLIAISEHGSFSAAAEKICVTHAAVGQQMKRLEDSLNVSLFDRSAKTPRLNQLGKALVPKAKAVVVEYDTILHDLTGDPRMIGELVLGAVPSSIRGLIPQAMKRLVQLYPDLHIRVVPDLSPNLLEQIERGTLDAAVLSEPTRLARNLDWKPFVREELVLLTSPEVTEDDPFEILAKKPYIRHTRQASVGMLAEEWLSDNKVTVHDAMEMGSLENLASMIAHDLGVSIGPNICVPDPIFEGLRKIPLGPTATARTLGILTRTDCSKIQLVQRLYDQVHCTIEDNHPGRAL</sequence>
<name>A0A916VS11_9RHOB</name>
<dbReference type="Gene3D" id="1.10.10.10">
    <property type="entry name" value="Winged helix-like DNA-binding domain superfamily/Winged helix DNA-binding domain"/>
    <property type="match status" value="1"/>
</dbReference>
<dbReference type="SUPFAM" id="SSF46785">
    <property type="entry name" value="Winged helix' DNA-binding domain"/>
    <property type="match status" value="1"/>
</dbReference>
<dbReference type="AlphaFoldDB" id="A0A916VS11"/>
<proteinExistence type="inferred from homology"/>
<dbReference type="InterPro" id="IPR036390">
    <property type="entry name" value="WH_DNA-bd_sf"/>
</dbReference>
<accession>A0A916VS11</accession>
<dbReference type="EMBL" id="BMKA01000004">
    <property type="protein sequence ID" value="GGA26940.1"/>
    <property type="molecule type" value="Genomic_DNA"/>
</dbReference>
<dbReference type="PANTHER" id="PTHR30126:SF94">
    <property type="entry name" value="LYSR FAMILY TRANSCRIPTIONAL REGULATOR"/>
    <property type="match status" value="1"/>
</dbReference>
<comment type="caution">
    <text evidence="6">The sequence shown here is derived from an EMBL/GenBank/DDBJ whole genome shotgun (WGS) entry which is preliminary data.</text>
</comment>
<keyword evidence="2" id="KW-0805">Transcription regulation</keyword>
<evidence type="ECO:0000256" key="4">
    <source>
        <dbReference type="ARBA" id="ARBA00023163"/>
    </source>
</evidence>
<keyword evidence="3" id="KW-0238">DNA-binding</keyword>
<reference evidence="6" key="2">
    <citation type="submission" date="2020-09" db="EMBL/GenBank/DDBJ databases">
        <authorList>
            <person name="Sun Q."/>
            <person name="Zhou Y."/>
        </authorList>
    </citation>
    <scope>NUCLEOTIDE SEQUENCE</scope>
    <source>
        <strain evidence="6">CGMCC 1.15880</strain>
    </source>
</reference>
<protein>
    <submittedName>
        <fullName evidence="6">LysR family transcriptional regulator</fullName>
    </submittedName>
</protein>
<gene>
    <name evidence="6" type="ORF">GCM10011498_29890</name>
</gene>
<evidence type="ECO:0000256" key="3">
    <source>
        <dbReference type="ARBA" id="ARBA00023125"/>
    </source>
</evidence>
<evidence type="ECO:0000313" key="6">
    <source>
        <dbReference type="EMBL" id="GGA26940.1"/>
    </source>
</evidence>
<dbReference type="RefSeq" id="WP_188677067.1">
    <property type="nucleotide sequence ID" value="NZ_BMKA01000004.1"/>
</dbReference>
<dbReference type="InterPro" id="IPR005119">
    <property type="entry name" value="LysR_subst-bd"/>
</dbReference>
<keyword evidence="4" id="KW-0804">Transcription</keyword>
<evidence type="ECO:0000259" key="5">
    <source>
        <dbReference type="PROSITE" id="PS50931"/>
    </source>
</evidence>
<dbReference type="InterPro" id="IPR036388">
    <property type="entry name" value="WH-like_DNA-bd_sf"/>
</dbReference>
<evidence type="ECO:0000313" key="7">
    <source>
        <dbReference type="Proteomes" id="UP000628017"/>
    </source>
</evidence>
<dbReference type="Gene3D" id="3.40.190.10">
    <property type="entry name" value="Periplasmic binding protein-like II"/>
    <property type="match status" value="2"/>
</dbReference>
<dbReference type="Pfam" id="PF00126">
    <property type="entry name" value="HTH_1"/>
    <property type="match status" value="1"/>
</dbReference>
<dbReference type="PANTHER" id="PTHR30126">
    <property type="entry name" value="HTH-TYPE TRANSCRIPTIONAL REGULATOR"/>
    <property type="match status" value="1"/>
</dbReference>